<sequence>MPLSNKESECPPSSVTAQVDLIMTGQVPDNKPRAFGFSG</sequence>
<gene>
    <name evidence="1" type="ORF">FRV6_07843</name>
</gene>
<evidence type="ECO:0000313" key="2">
    <source>
        <dbReference type="Proteomes" id="UP000219369"/>
    </source>
</evidence>
<dbReference type="AlphaFoldDB" id="A0A2H3TKG6"/>
<dbReference type="EMBL" id="FMJY01000004">
    <property type="protein sequence ID" value="SCO83716.1"/>
    <property type="molecule type" value="Genomic_DNA"/>
</dbReference>
<reference evidence="2" key="1">
    <citation type="submission" date="2016-09" db="EMBL/GenBank/DDBJ databases">
        <authorList>
            <person name="Guldener U."/>
        </authorList>
    </citation>
    <scope>NUCLEOTIDE SEQUENCE [LARGE SCALE GENOMIC DNA]</scope>
    <source>
        <strain evidence="2">V64-1</strain>
    </source>
</reference>
<protein>
    <submittedName>
        <fullName evidence="1">Uncharacterized protein</fullName>
    </submittedName>
</protein>
<evidence type="ECO:0000313" key="1">
    <source>
        <dbReference type="EMBL" id="SCO83716.1"/>
    </source>
</evidence>
<accession>A0A2H3TKG6</accession>
<organism evidence="1 2">
    <name type="scientific">Fusarium oxysporum</name>
    <name type="common">Fusarium vascular wilt</name>
    <dbReference type="NCBI Taxonomy" id="5507"/>
    <lineage>
        <taxon>Eukaryota</taxon>
        <taxon>Fungi</taxon>
        <taxon>Dikarya</taxon>
        <taxon>Ascomycota</taxon>
        <taxon>Pezizomycotina</taxon>
        <taxon>Sordariomycetes</taxon>
        <taxon>Hypocreomycetidae</taxon>
        <taxon>Hypocreales</taxon>
        <taxon>Nectriaceae</taxon>
        <taxon>Fusarium</taxon>
        <taxon>Fusarium oxysporum species complex</taxon>
    </lineage>
</organism>
<proteinExistence type="predicted"/>
<dbReference type="Proteomes" id="UP000219369">
    <property type="component" value="Unassembled WGS sequence"/>
</dbReference>
<name>A0A2H3TKG6_FUSOX</name>